<keyword evidence="5" id="KW-0676">Redox-active center</keyword>
<evidence type="ECO:0000259" key="6">
    <source>
        <dbReference type="PROSITE" id="PS51352"/>
    </source>
</evidence>
<evidence type="ECO:0000256" key="2">
    <source>
        <dbReference type="ARBA" id="ARBA00022748"/>
    </source>
</evidence>
<proteinExistence type="predicted"/>
<dbReference type="GO" id="GO:0030313">
    <property type="term" value="C:cell envelope"/>
    <property type="evidence" value="ECO:0007669"/>
    <property type="project" value="UniProtKB-SubCell"/>
</dbReference>
<keyword evidence="4" id="KW-1015">Disulfide bond</keyword>
<evidence type="ECO:0000313" key="8">
    <source>
        <dbReference type="Proteomes" id="UP000261905"/>
    </source>
</evidence>
<evidence type="ECO:0000313" key="7">
    <source>
        <dbReference type="EMBL" id="REK77291.1"/>
    </source>
</evidence>
<protein>
    <submittedName>
        <fullName evidence="7">Thiol-disulfide oxidoreductase</fullName>
    </submittedName>
</protein>
<accession>A0A371PM86</accession>
<name>A0A371PM86_9BACL</name>
<dbReference type="InterPro" id="IPR036249">
    <property type="entry name" value="Thioredoxin-like_sf"/>
</dbReference>
<dbReference type="RefSeq" id="WP_116044810.1">
    <property type="nucleotide sequence ID" value="NZ_QUBQ01000001.1"/>
</dbReference>
<dbReference type="GO" id="GO:0016209">
    <property type="term" value="F:antioxidant activity"/>
    <property type="evidence" value="ECO:0007669"/>
    <property type="project" value="InterPro"/>
</dbReference>
<dbReference type="GO" id="GO:0016491">
    <property type="term" value="F:oxidoreductase activity"/>
    <property type="evidence" value="ECO:0007669"/>
    <property type="project" value="InterPro"/>
</dbReference>
<gene>
    <name evidence="7" type="ORF">DX130_09895</name>
</gene>
<dbReference type="Gene3D" id="3.40.30.10">
    <property type="entry name" value="Glutaredoxin"/>
    <property type="match status" value="1"/>
</dbReference>
<comment type="subcellular location">
    <subcellularLocation>
        <location evidence="1">Cell envelope</location>
    </subcellularLocation>
</comment>
<evidence type="ECO:0000256" key="3">
    <source>
        <dbReference type="ARBA" id="ARBA00022968"/>
    </source>
</evidence>
<feature type="domain" description="Thioredoxin" evidence="6">
    <location>
        <begin position="37"/>
        <end position="175"/>
    </location>
</feature>
<dbReference type="CDD" id="cd02966">
    <property type="entry name" value="TlpA_like_family"/>
    <property type="match status" value="1"/>
</dbReference>
<evidence type="ECO:0000256" key="5">
    <source>
        <dbReference type="ARBA" id="ARBA00023284"/>
    </source>
</evidence>
<dbReference type="InterPro" id="IPR017937">
    <property type="entry name" value="Thioredoxin_CS"/>
</dbReference>
<comment type="caution">
    <text evidence="7">The sequence shown here is derived from an EMBL/GenBank/DDBJ whole genome shotgun (WGS) entry which is preliminary data.</text>
</comment>
<dbReference type="Proteomes" id="UP000261905">
    <property type="component" value="Unassembled WGS sequence"/>
</dbReference>
<keyword evidence="3" id="KW-0735">Signal-anchor</keyword>
<dbReference type="PANTHER" id="PTHR42852:SF6">
    <property type="entry name" value="THIOL:DISULFIDE INTERCHANGE PROTEIN DSBE"/>
    <property type="match status" value="1"/>
</dbReference>
<organism evidence="7 8">
    <name type="scientific">Paenibacillus paeoniae</name>
    <dbReference type="NCBI Taxonomy" id="2292705"/>
    <lineage>
        <taxon>Bacteria</taxon>
        <taxon>Bacillati</taxon>
        <taxon>Bacillota</taxon>
        <taxon>Bacilli</taxon>
        <taxon>Bacillales</taxon>
        <taxon>Paenibacillaceae</taxon>
        <taxon>Paenibacillus</taxon>
    </lineage>
</organism>
<dbReference type="GO" id="GO:0017004">
    <property type="term" value="P:cytochrome complex assembly"/>
    <property type="evidence" value="ECO:0007669"/>
    <property type="project" value="UniProtKB-KW"/>
</dbReference>
<keyword evidence="8" id="KW-1185">Reference proteome</keyword>
<dbReference type="InterPro" id="IPR000866">
    <property type="entry name" value="AhpC/TSA"/>
</dbReference>
<dbReference type="OrthoDB" id="25753at2"/>
<reference evidence="7 8" key="1">
    <citation type="submission" date="2018-08" db="EMBL/GenBank/DDBJ databases">
        <title>Paenibacillus sp. M4BSY-1, whole genome shotgun sequence.</title>
        <authorList>
            <person name="Tuo L."/>
        </authorList>
    </citation>
    <scope>NUCLEOTIDE SEQUENCE [LARGE SCALE GENOMIC DNA]</scope>
    <source>
        <strain evidence="7 8">M4BSY-1</strain>
    </source>
</reference>
<dbReference type="InterPro" id="IPR050553">
    <property type="entry name" value="Thioredoxin_ResA/DsbE_sf"/>
</dbReference>
<dbReference type="EMBL" id="QUBQ01000001">
    <property type="protein sequence ID" value="REK77291.1"/>
    <property type="molecule type" value="Genomic_DNA"/>
</dbReference>
<sequence length="176" mass="20168">MGKSRKKIQIVILLAVLILGGYAIGSTFFGKDRTGFLKVGAEPPEFTLADLDGSVRSLAEFKGKPVVVNFWGTFCEPCVREMPEFERQYEKWKDHNLVILAINLSEDTLTVNNFVNRFNLSYPILRDVNRQTERSYGLRQYPTTFFIKPDGTLMEVKVGGMLEKDIEERVERLLQL</sequence>
<keyword evidence="3" id="KW-0812">Transmembrane</keyword>
<dbReference type="AlphaFoldDB" id="A0A371PM86"/>
<dbReference type="InterPro" id="IPR013766">
    <property type="entry name" value="Thioredoxin_domain"/>
</dbReference>
<evidence type="ECO:0000256" key="1">
    <source>
        <dbReference type="ARBA" id="ARBA00004196"/>
    </source>
</evidence>
<keyword evidence="2" id="KW-0201">Cytochrome c-type biogenesis</keyword>
<dbReference type="PANTHER" id="PTHR42852">
    <property type="entry name" value="THIOL:DISULFIDE INTERCHANGE PROTEIN DSBE"/>
    <property type="match status" value="1"/>
</dbReference>
<dbReference type="PROSITE" id="PS51352">
    <property type="entry name" value="THIOREDOXIN_2"/>
    <property type="match status" value="1"/>
</dbReference>
<dbReference type="Pfam" id="PF00578">
    <property type="entry name" value="AhpC-TSA"/>
    <property type="match status" value="1"/>
</dbReference>
<dbReference type="SUPFAM" id="SSF52833">
    <property type="entry name" value="Thioredoxin-like"/>
    <property type="match status" value="1"/>
</dbReference>
<dbReference type="PROSITE" id="PS00194">
    <property type="entry name" value="THIOREDOXIN_1"/>
    <property type="match status" value="1"/>
</dbReference>
<evidence type="ECO:0000256" key="4">
    <source>
        <dbReference type="ARBA" id="ARBA00023157"/>
    </source>
</evidence>